<dbReference type="Gene3D" id="2.60.40.3440">
    <property type="match status" value="2"/>
</dbReference>
<gene>
    <name evidence="2" type="ORF">FHX76_003262</name>
</gene>
<dbReference type="GO" id="GO:0005975">
    <property type="term" value="P:carbohydrate metabolic process"/>
    <property type="evidence" value="ECO:0007669"/>
    <property type="project" value="UniProtKB-ARBA"/>
</dbReference>
<proteinExistence type="predicted"/>
<dbReference type="InterPro" id="IPR013783">
    <property type="entry name" value="Ig-like_fold"/>
</dbReference>
<feature type="transmembrane region" description="Helical" evidence="1">
    <location>
        <begin position="2262"/>
        <end position="2281"/>
    </location>
</feature>
<keyword evidence="1" id="KW-0472">Membrane</keyword>
<dbReference type="Proteomes" id="UP000541033">
    <property type="component" value="Unassembled WGS sequence"/>
</dbReference>
<name>A0A7X5TU57_9MICO</name>
<dbReference type="RefSeq" id="WP_167152452.1">
    <property type="nucleotide sequence ID" value="NZ_JAAMOX010000004.1"/>
</dbReference>
<reference evidence="2 3" key="1">
    <citation type="submission" date="2020-02" db="EMBL/GenBank/DDBJ databases">
        <title>Sequencing the genomes of 1000 actinobacteria strains.</title>
        <authorList>
            <person name="Klenk H.-P."/>
        </authorList>
    </citation>
    <scope>NUCLEOTIDE SEQUENCE [LARGE SCALE GENOMIC DNA]</scope>
    <source>
        <strain evidence="2 3">DSM 27960</strain>
    </source>
</reference>
<protein>
    <submittedName>
        <fullName evidence="2">Uncharacterized protein</fullName>
    </submittedName>
</protein>
<keyword evidence="1" id="KW-1133">Transmembrane helix</keyword>
<accession>A0A7X5TU57</accession>
<dbReference type="Pfam" id="PF17963">
    <property type="entry name" value="Big_9"/>
    <property type="match status" value="4"/>
</dbReference>
<dbReference type="Gene3D" id="2.60.40.10">
    <property type="entry name" value="Immunoglobulins"/>
    <property type="match status" value="1"/>
</dbReference>
<organism evidence="2 3">
    <name type="scientific">Lysinibacter cavernae</name>
    <dbReference type="NCBI Taxonomy" id="1640652"/>
    <lineage>
        <taxon>Bacteria</taxon>
        <taxon>Bacillati</taxon>
        <taxon>Actinomycetota</taxon>
        <taxon>Actinomycetes</taxon>
        <taxon>Micrococcales</taxon>
        <taxon>Microbacteriaceae</taxon>
        <taxon>Lysinibacter</taxon>
    </lineage>
</organism>
<keyword evidence="1" id="KW-0812">Transmembrane</keyword>
<evidence type="ECO:0000256" key="1">
    <source>
        <dbReference type="SAM" id="Phobius"/>
    </source>
</evidence>
<evidence type="ECO:0000313" key="3">
    <source>
        <dbReference type="Proteomes" id="UP000541033"/>
    </source>
</evidence>
<comment type="caution">
    <text evidence="2">The sequence shown here is derived from an EMBL/GenBank/DDBJ whole genome shotgun (WGS) entry which is preliminary data.</text>
</comment>
<dbReference type="EMBL" id="JAAMOX010000004">
    <property type="protein sequence ID" value="NIH55341.1"/>
    <property type="molecule type" value="Genomic_DNA"/>
</dbReference>
<sequence>MRTIRQRAKSVPSLPDEVGATTFGRAAQALAMTIIGMLAFGTTAAAEPAHAAPVSGVSWNLLSDGSAPFDATAGDGFDTGLNNGIVRAQDTVTWELSTVNIEAGTSRYVLTLPLGMQWTAASAAGTVCTGQGAGSVSANGAVLTCNRTVDSPGVSMFAVSARVGSIANAAQVAPTAAVDGLTVSGPAVTVSATPKTALTVLRQGTLSNQVYGGQTGIVEGLYAYLGGKLDPANPNFYGFEALANVITFKVKVPAGAVMMAPAVALGQGGVVTATQDGGPGTPIQVTATGATTNFLNPITNLGTPTDIRALVAFKISFFTPYEGYFERGVTVNRQAQVVDFDPLSLSHASNFGDGVAPGQEAGKTCAPIESGTNLSCYGYDYVRPSGAVVWATTTATMNGAQTQIMYGDYHGMSYGTEPVLPGQKFSILDGIYNSDGAESPTQNAYGSLTWNSSQIQLAGIPRLKLITNKSGADAFYIPSQVTAAQTVNPSEYTLEYTNFAFANDADRKSRESFVDSAMTWVTDPNLLAGGMASVTSIRVKYLTALPPNATIGLVTPMMRSLSSAGVAAGTRLPWFWQFGSDDRAVVKSTYAGTGNGVGGSGTVQAFDSLIRANFEWLRVEGAPYAAGNAERGDVVNLKVTPVVLGPVGSLDTIARDTKLTVTLPNACVEPVAAALPANVDTFTPGVPGASCSAGTPAKLTFRLGDLAAPGGDAGPAPYEGHATLKEAIQFPVKISMETPLPMIASANLTVESTSDGSVADYSGYAQKTTLALSQDKTFDAPLTISGAATFKSSKSATTVRPGFVGPGESVKYTIAWANASTQRFTDAHFVDLFPFDGDLRGSTGFNGSGTVLKSVISSMDAPGQGNVLIEYSRDDPTEIETALHVSGNEGGTSGIHWEELGDNIPAGVTALRFTPEDGMKPGFAGGATIDLAAPAMAVAGALNNNVSMRLTAESGSDIFSSAGASRPLQSSAALIHGNVYRDLDFSGTVTDADADWPAKTASIELRSGSTVVKTSDVAADGSYAFPLVPAGEYEVALKSSANEGWEQVLPGVLEIEPSSTNEVEVLYQEPVAAPILVDDYAKVSFGETVDADVTHNDTIAFPQFENSVFAEDGVAIASTPSNGGSVVLKQVAGSQSMLTYTPSATWPASAAGETSYTDSVGYSWTNAQGEAETATLNVLVIAQPVAEADTATIHDGSASIDVLANDVGDELELGSPPTVPAGTDASVTYEGGKLMVTPTHMWGATETSLDVPVTYSVVDSQGKTSSAVATVTIQRAPVATATTDRGTIGLSGSVSVNPAVLNQSALAATDAVTVQTPPAKGILTVAADGTATYTADAEASGAYSFTLLIRDTLGQRTTATYTVNVQARPVATGASATIGMGESYDFAASVISTGTLAALSIQTAPAQGLVEVAGQTIRFSAGEAEPGSYAFVVLVADNLGQTTTATYTVTVQAAPVVTGIKSATIAQGTSTTFNPAVVTTGGLDRVVLSTAPTGGTVTVNQATGAVTFNSGSAAAGDYPFTVTYTDNVGQSVQRGFTVTVQSALTATGGSATIGEGQTFTFPDSVSTSGTVASQTLTTLPSLGTAVLVPGGVRYTADSTPGVYGFVVEYADNLGQTATATYSVIVQAKPTITGASAHIGLGAVKRFTPIVATTGTITDAFVSANPANGTATIDNGEVVFDSVDAVAGTYSFEVTFTDNVGQLATATYLVTIHNPLFVTGEFSATIAQGASVSFAPEFADVSAYSGATVSILPESGTASVSDLTRLVTFSAAGIQAGIYPFTISYTDSYGQITPVEFTVTVLAQPTATDQEATIGLSGEIVFTERVSPAGNIVMVEPRSPIENSGFALESGTVVFTTNGADFAVGTRSLVVRYTDAAGQFVDATYTVHLQGKPIATGASATIGVGASHTFPKNVISASHDLRIEIVQPDEGTVTVASDGAMTYAAGAASAGVHSFSVTYTDEFDQSVTVEYTITVQSGPVINLLTSQTVAERGTAEFIPVIDTAGSLAHVTVESQPSQGELIVDQASGKVVFEAKDAAPGVYSFEVTFTDDLGQGTSVTLTVTVQAKPTVNGDQQKVAEGGSVSFVEQVETSGTIVQREIIQKPADGEAVLGSVIYRAGHAQPGRYEFVVRYTDDLGQTADATYAATVQAAPIAKGRIELTVPFGTERVTIDVVGAVESEYLLPLTASDFSQPSSGAVSLNGEGLPEYTTVAGFVGTASFNTTVVDDLGQSAVVTSTITVEPAVAVTTNHGLAATGFGSDVTVWMLLALLVLIGSGCLLLVIRRHTTTSVRRQ</sequence>
<evidence type="ECO:0000313" key="2">
    <source>
        <dbReference type="EMBL" id="NIH55341.1"/>
    </source>
</evidence>
<keyword evidence="3" id="KW-1185">Reference proteome</keyword>
<dbReference type="Gene3D" id="2.60.40.1120">
    <property type="entry name" value="Carboxypeptidase-like, regulatory domain"/>
    <property type="match status" value="1"/>
</dbReference>